<keyword evidence="4" id="KW-0233">DNA recombination</keyword>
<keyword evidence="3 6" id="KW-0238">DNA-binding</keyword>
<evidence type="ECO:0000259" key="5">
    <source>
        <dbReference type="PROSITE" id="PS51898"/>
    </source>
</evidence>
<dbReference type="Gene3D" id="1.10.443.10">
    <property type="entry name" value="Intergrase catalytic core"/>
    <property type="match status" value="1"/>
</dbReference>
<sequence length="451" mass="49360">MTKLTKRTVDTTEIRSADYVIWDDELPGFGLRVFASGKRSYVVQYRAAGRSRRYTIGLHGVWTPEEARREAKVLLGQVAKGGNPAEERKLDREAITVKELCTRYLEDLSNGLVLGKRGRPKKATTISTDVGRIERHIVPLLGSRRVRDLAKSDITQAMKDIMAGKTRANVKTDKLRGRAIVRGGAGTAARTIGLFGGILTYGVELGIIEQNPVHGVRKPKDQVNARRLSEQEYRTLGDILRKAIENRHYETTAEIIRVIALTGCRRSEVIGLRWGEVDIGGSCLRLTDSKEGASVRPIGLPVLDCLEGRLDEEQSAEDYVFPGGVDGTPFGSFPRQWTKLFKDTELVGITPHVLRHSFASIGNDLGFTEATIAALVGHSRGTVTSRYIHTVDTALIMAADSIAGYIQGMLDGVAFTHTAYALDRDSRKAALAHFLGEPTPGGRANERSAAA</sequence>
<dbReference type="AlphaFoldDB" id="A0A7C9R8T3"/>
<comment type="caution">
    <text evidence="6">The sequence shown here is derived from an EMBL/GenBank/DDBJ whole genome shotgun (WGS) entry which is preliminary data.</text>
</comment>
<evidence type="ECO:0000256" key="3">
    <source>
        <dbReference type="ARBA" id="ARBA00023125"/>
    </source>
</evidence>
<dbReference type="PANTHER" id="PTHR30629">
    <property type="entry name" value="PROPHAGE INTEGRASE"/>
    <property type="match status" value="1"/>
</dbReference>
<dbReference type="PROSITE" id="PS51898">
    <property type="entry name" value="TYR_RECOMBINASE"/>
    <property type="match status" value="1"/>
</dbReference>
<dbReference type="GO" id="GO:0006310">
    <property type="term" value="P:DNA recombination"/>
    <property type="evidence" value="ECO:0007669"/>
    <property type="project" value="UniProtKB-KW"/>
</dbReference>
<dbReference type="EMBL" id="JAAKZG010000006">
    <property type="protein sequence ID" value="NGN42676.1"/>
    <property type="molecule type" value="Genomic_DNA"/>
</dbReference>
<proteinExistence type="inferred from homology"/>
<dbReference type="InterPro" id="IPR025166">
    <property type="entry name" value="Integrase_DNA_bind_dom"/>
</dbReference>
<evidence type="ECO:0000313" key="6">
    <source>
        <dbReference type="EMBL" id="NGN42676.1"/>
    </source>
</evidence>
<dbReference type="GO" id="GO:0003677">
    <property type="term" value="F:DNA binding"/>
    <property type="evidence" value="ECO:0007669"/>
    <property type="project" value="UniProtKB-KW"/>
</dbReference>
<dbReference type="CDD" id="cd00796">
    <property type="entry name" value="INT_Rci_Hp1_C"/>
    <property type="match status" value="1"/>
</dbReference>
<comment type="similarity">
    <text evidence="1">Belongs to the 'phage' integrase family.</text>
</comment>
<feature type="domain" description="Tyr recombinase" evidence="5">
    <location>
        <begin position="223"/>
        <end position="400"/>
    </location>
</feature>
<keyword evidence="2" id="KW-0229">DNA integration</keyword>
<evidence type="ECO:0000256" key="1">
    <source>
        <dbReference type="ARBA" id="ARBA00008857"/>
    </source>
</evidence>
<dbReference type="Pfam" id="PF13356">
    <property type="entry name" value="Arm-DNA-bind_3"/>
    <property type="match status" value="1"/>
</dbReference>
<accession>A0A7C9R8T3</accession>
<keyword evidence="7" id="KW-1185">Reference proteome</keyword>
<dbReference type="RefSeq" id="WP_165119042.1">
    <property type="nucleotide sequence ID" value="NZ_JAAKZG010000006.1"/>
</dbReference>
<dbReference type="SUPFAM" id="SSF56349">
    <property type="entry name" value="DNA breaking-rejoining enzymes"/>
    <property type="match status" value="1"/>
</dbReference>
<evidence type="ECO:0000256" key="2">
    <source>
        <dbReference type="ARBA" id="ARBA00022908"/>
    </source>
</evidence>
<dbReference type="Gene3D" id="3.30.160.390">
    <property type="entry name" value="Integrase, DNA-binding domain"/>
    <property type="match status" value="1"/>
</dbReference>
<dbReference type="PANTHER" id="PTHR30629:SF2">
    <property type="entry name" value="PROPHAGE INTEGRASE INTS-RELATED"/>
    <property type="match status" value="1"/>
</dbReference>
<dbReference type="InterPro" id="IPR013762">
    <property type="entry name" value="Integrase-like_cat_sf"/>
</dbReference>
<dbReference type="InterPro" id="IPR011010">
    <property type="entry name" value="DNA_brk_join_enz"/>
</dbReference>
<dbReference type="InterPro" id="IPR010998">
    <property type="entry name" value="Integrase_recombinase_N"/>
</dbReference>
<evidence type="ECO:0000256" key="4">
    <source>
        <dbReference type="ARBA" id="ARBA00023172"/>
    </source>
</evidence>
<dbReference type="InterPro" id="IPR050808">
    <property type="entry name" value="Phage_Integrase"/>
</dbReference>
<protein>
    <submittedName>
        <fullName evidence="6">Integrase arm-type DNA-binding domain-containing protein</fullName>
    </submittedName>
</protein>
<dbReference type="Proteomes" id="UP000481252">
    <property type="component" value="Unassembled WGS sequence"/>
</dbReference>
<gene>
    <name evidence="6" type="ORF">G6N74_16525</name>
</gene>
<organism evidence="6 7">
    <name type="scientific">Mesorhizobium zhangyense</name>
    <dbReference type="NCBI Taxonomy" id="1776730"/>
    <lineage>
        <taxon>Bacteria</taxon>
        <taxon>Pseudomonadati</taxon>
        <taxon>Pseudomonadota</taxon>
        <taxon>Alphaproteobacteria</taxon>
        <taxon>Hyphomicrobiales</taxon>
        <taxon>Phyllobacteriaceae</taxon>
        <taxon>Mesorhizobium</taxon>
    </lineage>
</organism>
<dbReference type="InterPro" id="IPR038488">
    <property type="entry name" value="Integrase_DNA-bd_sf"/>
</dbReference>
<evidence type="ECO:0000313" key="7">
    <source>
        <dbReference type="Proteomes" id="UP000481252"/>
    </source>
</evidence>
<reference evidence="6 7" key="1">
    <citation type="submission" date="2020-02" db="EMBL/GenBank/DDBJ databases">
        <title>Genome sequence of the type strain CGMCC 1.15528 of Mesorhizobium zhangyense.</title>
        <authorList>
            <person name="Gao J."/>
            <person name="Sun J."/>
        </authorList>
    </citation>
    <scope>NUCLEOTIDE SEQUENCE [LARGE SCALE GENOMIC DNA]</scope>
    <source>
        <strain evidence="6 7">CGMCC 1.15528</strain>
    </source>
</reference>
<dbReference type="GO" id="GO:0015074">
    <property type="term" value="P:DNA integration"/>
    <property type="evidence" value="ECO:0007669"/>
    <property type="project" value="UniProtKB-KW"/>
</dbReference>
<dbReference type="Gene3D" id="1.10.150.130">
    <property type="match status" value="1"/>
</dbReference>
<name>A0A7C9R8T3_9HYPH</name>
<dbReference type="InterPro" id="IPR002104">
    <property type="entry name" value="Integrase_catalytic"/>
</dbReference>
<dbReference type="Pfam" id="PF00589">
    <property type="entry name" value="Phage_integrase"/>
    <property type="match status" value="1"/>
</dbReference>